<dbReference type="SUPFAM" id="SSF57667">
    <property type="entry name" value="beta-beta-alpha zinc fingers"/>
    <property type="match status" value="1"/>
</dbReference>
<accession>A0A2I4DCN0</accession>
<dbReference type="GO" id="GO:0008270">
    <property type="term" value="F:zinc ion binding"/>
    <property type="evidence" value="ECO:0007669"/>
    <property type="project" value="UniProtKB-KW"/>
</dbReference>
<evidence type="ECO:0000256" key="3">
    <source>
        <dbReference type="ARBA" id="ARBA00022771"/>
    </source>
</evidence>
<dbReference type="AlphaFoldDB" id="A0A2I4DCN0"/>
<evidence type="ECO:0000259" key="7">
    <source>
        <dbReference type="PROSITE" id="PS50157"/>
    </source>
</evidence>
<proteinExistence type="predicted"/>
<dbReference type="PROSITE" id="PS50157">
    <property type="entry name" value="ZINC_FINGER_C2H2_2"/>
    <property type="match status" value="1"/>
</dbReference>
<keyword evidence="3 5" id="KW-0863">Zinc-finger</keyword>
<keyword evidence="1" id="KW-0479">Metal-binding</keyword>
<dbReference type="OrthoDB" id="8636499at2759"/>
<sequence length="505" mass="54692">MPSLTMKSGSQILQSFLEVGVPASLKGSGHLCFSCEQIFANRKCLEDHLCPSASFICSCGTEFTEYKGMLEHSTTHQPGQQVLDHMTIKKRRIEKFVEQDEKLKRLQKGEIVWSPSNAVKPSVSGRKSSALPQTVQIPQVPVATPSLSDASLLPNALPAAKGMQTLYSDVGAPTVDLWTIYQPVVLVPTIRKLQKPYICGKCGQGFMSKALLVSHHNLHVADKVSGCIGCGLLLSGRKQVPRFHSCNSPVTHKFKLITAKPPNYKSPIKDNVRKNLLAQPLQAASALQLENLIPGAARKVRRPGPISAQKNIRTYNNSVHVGSVFQPKILNPIAPKAPISVSLSSKSPNLSVFSSKISIPPTVQLKMPTSSESLSSDGEFMCRVCHLPFRTAQILQRHKCVKAQEFMAKHVIGSKIQPKPPLSMGAPNSAQVNGERKPGFPPSVGTKSNQLAVGLDKGKAPVPGKVPGNKKTGEEDDDDCFIVEDGSNKPAEMIYQVTSSVPIKI</sequence>
<dbReference type="SMART" id="SM00355">
    <property type="entry name" value="ZnF_C2H2"/>
    <property type="match status" value="3"/>
</dbReference>
<dbReference type="InterPro" id="IPR036236">
    <property type="entry name" value="Znf_C2H2_sf"/>
</dbReference>
<dbReference type="InParanoid" id="A0A2I4DCN0"/>
<evidence type="ECO:0000256" key="4">
    <source>
        <dbReference type="ARBA" id="ARBA00022833"/>
    </source>
</evidence>
<dbReference type="GO" id="GO:0000978">
    <property type="term" value="F:RNA polymerase II cis-regulatory region sequence-specific DNA binding"/>
    <property type="evidence" value="ECO:0007669"/>
    <property type="project" value="TreeGrafter"/>
</dbReference>
<evidence type="ECO:0000256" key="6">
    <source>
        <dbReference type="SAM" id="MobiDB-lite"/>
    </source>
</evidence>
<evidence type="ECO:0000313" key="8">
    <source>
        <dbReference type="Proteomes" id="UP000192220"/>
    </source>
</evidence>
<evidence type="ECO:0000256" key="5">
    <source>
        <dbReference type="PROSITE-ProRule" id="PRU00042"/>
    </source>
</evidence>
<gene>
    <name evidence="9" type="primary">LOC106537148</name>
</gene>
<keyword evidence="4" id="KW-0862">Zinc</keyword>
<dbReference type="InterPro" id="IPR013087">
    <property type="entry name" value="Znf_C2H2_type"/>
</dbReference>
<evidence type="ECO:0000256" key="1">
    <source>
        <dbReference type="ARBA" id="ARBA00022723"/>
    </source>
</evidence>
<feature type="domain" description="C2H2-type" evidence="7">
    <location>
        <begin position="197"/>
        <end position="224"/>
    </location>
</feature>
<dbReference type="RefSeq" id="XP_013889976.1">
    <property type="nucleotide sequence ID" value="XM_014034522.1"/>
</dbReference>
<dbReference type="PROSITE" id="PS00028">
    <property type="entry name" value="ZINC_FINGER_C2H2_1"/>
    <property type="match status" value="1"/>
</dbReference>
<dbReference type="GO" id="GO:0000981">
    <property type="term" value="F:DNA-binding transcription factor activity, RNA polymerase II-specific"/>
    <property type="evidence" value="ECO:0007669"/>
    <property type="project" value="TreeGrafter"/>
</dbReference>
<protein>
    <submittedName>
        <fullName evidence="9">Uncharacterized protein LOC106537148</fullName>
    </submittedName>
</protein>
<evidence type="ECO:0000256" key="2">
    <source>
        <dbReference type="ARBA" id="ARBA00022737"/>
    </source>
</evidence>
<reference evidence="9" key="1">
    <citation type="submission" date="2025-08" db="UniProtKB">
        <authorList>
            <consortium name="RefSeq"/>
        </authorList>
    </citation>
    <scope>IDENTIFICATION</scope>
    <source>
        <strain evidence="9">Quisiro</strain>
        <tissue evidence="9">Liver</tissue>
    </source>
</reference>
<dbReference type="PANTHER" id="PTHR23226">
    <property type="entry name" value="ZINC FINGER AND SCAN DOMAIN-CONTAINING"/>
    <property type="match status" value="1"/>
</dbReference>
<organism evidence="8 9">
    <name type="scientific">Austrofundulus limnaeus</name>
    <name type="common">Annual killifish</name>
    <dbReference type="NCBI Taxonomy" id="52670"/>
    <lineage>
        <taxon>Eukaryota</taxon>
        <taxon>Metazoa</taxon>
        <taxon>Chordata</taxon>
        <taxon>Craniata</taxon>
        <taxon>Vertebrata</taxon>
        <taxon>Euteleostomi</taxon>
        <taxon>Actinopterygii</taxon>
        <taxon>Neopterygii</taxon>
        <taxon>Teleostei</taxon>
        <taxon>Neoteleostei</taxon>
        <taxon>Acanthomorphata</taxon>
        <taxon>Ovalentaria</taxon>
        <taxon>Atherinomorphae</taxon>
        <taxon>Cyprinodontiformes</taxon>
        <taxon>Rivulidae</taxon>
        <taxon>Austrofundulus</taxon>
    </lineage>
</organism>
<dbReference type="GeneID" id="106537148"/>
<keyword evidence="2" id="KW-0677">Repeat</keyword>
<dbReference type="KEGG" id="alim:106537148"/>
<keyword evidence="8" id="KW-1185">Reference proteome</keyword>
<feature type="region of interest" description="Disordered" evidence="6">
    <location>
        <begin position="417"/>
        <end position="480"/>
    </location>
</feature>
<dbReference type="PANTHER" id="PTHR23226:SF355">
    <property type="entry name" value="ZINC FINGER AND BTB DOMAIN CONTAINING 16"/>
    <property type="match status" value="1"/>
</dbReference>
<name>A0A2I4DCN0_AUSLI</name>
<dbReference type="Proteomes" id="UP000192220">
    <property type="component" value="Unplaced"/>
</dbReference>
<evidence type="ECO:0000313" key="9">
    <source>
        <dbReference type="RefSeq" id="XP_013889976.1"/>
    </source>
</evidence>